<reference evidence="1" key="2">
    <citation type="journal article" date="2015" name="Data Brief">
        <title>Shoot transcriptome of the giant reed, Arundo donax.</title>
        <authorList>
            <person name="Barrero R.A."/>
            <person name="Guerrero F.D."/>
            <person name="Moolhuijzen P."/>
            <person name="Goolsby J.A."/>
            <person name="Tidwell J."/>
            <person name="Bellgard S.E."/>
            <person name="Bellgard M.I."/>
        </authorList>
    </citation>
    <scope>NUCLEOTIDE SEQUENCE</scope>
    <source>
        <tissue evidence="1">Shoot tissue taken approximately 20 cm above the soil surface</tissue>
    </source>
</reference>
<accession>A0A0A8YE36</accession>
<dbReference type="AlphaFoldDB" id="A0A0A8YE36"/>
<proteinExistence type="predicted"/>
<protein>
    <submittedName>
        <fullName evidence="1">Uncharacterized protein</fullName>
    </submittedName>
</protein>
<dbReference type="EMBL" id="GBRH01273584">
    <property type="protein sequence ID" value="JAD24311.1"/>
    <property type="molecule type" value="Transcribed_RNA"/>
</dbReference>
<sequence>MLKKWTAEAKARSYALRRELEAQLNISRSATKIHYKSISHSQNGEND</sequence>
<evidence type="ECO:0000313" key="1">
    <source>
        <dbReference type="EMBL" id="JAD24311.1"/>
    </source>
</evidence>
<name>A0A0A8YE36_ARUDO</name>
<organism evidence="1">
    <name type="scientific">Arundo donax</name>
    <name type="common">Giant reed</name>
    <name type="synonym">Donax arundinaceus</name>
    <dbReference type="NCBI Taxonomy" id="35708"/>
    <lineage>
        <taxon>Eukaryota</taxon>
        <taxon>Viridiplantae</taxon>
        <taxon>Streptophyta</taxon>
        <taxon>Embryophyta</taxon>
        <taxon>Tracheophyta</taxon>
        <taxon>Spermatophyta</taxon>
        <taxon>Magnoliopsida</taxon>
        <taxon>Liliopsida</taxon>
        <taxon>Poales</taxon>
        <taxon>Poaceae</taxon>
        <taxon>PACMAD clade</taxon>
        <taxon>Arundinoideae</taxon>
        <taxon>Arundineae</taxon>
        <taxon>Arundo</taxon>
    </lineage>
</organism>
<reference evidence="1" key="1">
    <citation type="submission" date="2014-09" db="EMBL/GenBank/DDBJ databases">
        <authorList>
            <person name="Magalhaes I.L.F."/>
            <person name="Oliveira U."/>
            <person name="Santos F.R."/>
            <person name="Vidigal T.H.D.A."/>
            <person name="Brescovit A.D."/>
            <person name="Santos A.J."/>
        </authorList>
    </citation>
    <scope>NUCLEOTIDE SEQUENCE</scope>
    <source>
        <tissue evidence="1">Shoot tissue taken approximately 20 cm above the soil surface</tissue>
    </source>
</reference>